<dbReference type="EMBL" id="LDWR01000060">
    <property type="protein sequence ID" value="KML47640.1"/>
    <property type="molecule type" value="Genomic_DNA"/>
</dbReference>
<name>A0A0J5WF52_BURCE</name>
<dbReference type="Proteomes" id="UP000036338">
    <property type="component" value="Unassembled WGS sequence"/>
</dbReference>
<organism evidence="1 2">
    <name type="scientific">Burkholderia cepacia</name>
    <name type="common">Pseudomonas cepacia</name>
    <dbReference type="NCBI Taxonomy" id="292"/>
    <lineage>
        <taxon>Bacteria</taxon>
        <taxon>Pseudomonadati</taxon>
        <taxon>Pseudomonadota</taxon>
        <taxon>Betaproteobacteria</taxon>
        <taxon>Burkholderiales</taxon>
        <taxon>Burkholderiaceae</taxon>
        <taxon>Burkholderia</taxon>
        <taxon>Burkholderia cepacia complex</taxon>
    </lineage>
</organism>
<evidence type="ECO:0000313" key="1">
    <source>
        <dbReference type="EMBL" id="KML47640.1"/>
    </source>
</evidence>
<evidence type="ECO:0000313" key="2">
    <source>
        <dbReference type="Proteomes" id="UP000036338"/>
    </source>
</evidence>
<gene>
    <name evidence="1" type="ORF">VL15_31635</name>
</gene>
<protein>
    <submittedName>
        <fullName evidence="1">Uncharacterized protein</fullName>
    </submittedName>
</protein>
<reference evidence="1 2" key="1">
    <citation type="submission" date="2015-05" db="EMBL/GenBank/DDBJ databases">
        <title>Draft genome of Burkholderia cepacia LK29.</title>
        <authorList>
            <person name="Chan X.Y."/>
        </authorList>
    </citation>
    <scope>NUCLEOTIDE SEQUENCE [LARGE SCALE GENOMIC DNA]</scope>
    <source>
        <strain evidence="1 2">LK29</strain>
    </source>
</reference>
<accession>A0A0J5WF52</accession>
<dbReference type="AlphaFoldDB" id="A0A0J5WF52"/>
<comment type="caution">
    <text evidence="1">The sequence shown here is derived from an EMBL/GenBank/DDBJ whole genome shotgun (WGS) entry which is preliminary data.</text>
</comment>
<proteinExistence type="predicted"/>
<sequence length="63" mass="7123">MTHEPRPAAAAHTVCDTFRFLRFEERASRSQRRSIMTALRYASLTAKRARACTATACTGQRHV</sequence>
<dbReference type="PATRIC" id="fig|292.27.peg.7199"/>